<dbReference type="Gene3D" id="3.30.420.40">
    <property type="match status" value="2"/>
</dbReference>
<dbReference type="InterPro" id="IPR043129">
    <property type="entry name" value="ATPase_NBD"/>
</dbReference>
<keyword evidence="4" id="KW-0067">ATP-binding</keyword>
<evidence type="ECO:0000256" key="6">
    <source>
        <dbReference type="PROSITE-ProRule" id="PRU00221"/>
    </source>
</evidence>
<dbReference type="EMBL" id="BAABAT010000023">
    <property type="protein sequence ID" value="GAA4256253.1"/>
    <property type="molecule type" value="Genomic_DNA"/>
</dbReference>
<comment type="caution">
    <text evidence="9">The sequence shown here is derived from an EMBL/GenBank/DDBJ whole genome shotgun (WGS) entry which is preliminary data.</text>
</comment>
<dbReference type="Proteomes" id="UP001500620">
    <property type="component" value="Unassembled WGS sequence"/>
</dbReference>
<dbReference type="InterPro" id="IPR019775">
    <property type="entry name" value="WD40_repeat_CS"/>
</dbReference>
<dbReference type="SUPFAM" id="SSF53067">
    <property type="entry name" value="Actin-like ATPase domain"/>
    <property type="match status" value="2"/>
</dbReference>
<feature type="repeat" description="WD" evidence="6">
    <location>
        <begin position="503"/>
        <end position="534"/>
    </location>
</feature>
<dbReference type="Pfam" id="PF00012">
    <property type="entry name" value="HSP70"/>
    <property type="match status" value="1"/>
</dbReference>
<evidence type="ECO:0000256" key="8">
    <source>
        <dbReference type="SAM" id="Phobius"/>
    </source>
</evidence>
<keyword evidence="8" id="KW-1133">Transmembrane helix</keyword>
<feature type="transmembrane region" description="Helical" evidence="8">
    <location>
        <begin position="425"/>
        <end position="446"/>
    </location>
</feature>
<keyword evidence="5" id="KW-0143">Chaperone</keyword>
<evidence type="ECO:0000256" key="5">
    <source>
        <dbReference type="ARBA" id="ARBA00023186"/>
    </source>
</evidence>
<dbReference type="Pfam" id="PF00400">
    <property type="entry name" value="WD40"/>
    <property type="match status" value="4"/>
</dbReference>
<dbReference type="CDD" id="cd00200">
    <property type="entry name" value="WD40"/>
    <property type="match status" value="1"/>
</dbReference>
<dbReference type="PROSITE" id="PS00678">
    <property type="entry name" value="WD_REPEATS_1"/>
    <property type="match status" value="2"/>
</dbReference>
<protein>
    <submittedName>
        <fullName evidence="9">Uncharacterized protein</fullName>
    </submittedName>
</protein>
<keyword evidence="8" id="KW-0812">Transmembrane</keyword>
<feature type="region of interest" description="Disordered" evidence="7">
    <location>
        <begin position="394"/>
        <end position="418"/>
    </location>
</feature>
<feature type="compositionally biased region" description="Low complexity" evidence="7">
    <location>
        <begin position="394"/>
        <end position="403"/>
    </location>
</feature>
<evidence type="ECO:0000256" key="7">
    <source>
        <dbReference type="SAM" id="MobiDB-lite"/>
    </source>
</evidence>
<dbReference type="InterPro" id="IPR013126">
    <property type="entry name" value="Hsp_70_fam"/>
</dbReference>
<dbReference type="PANTHER" id="PTHR19879:SF9">
    <property type="entry name" value="TRANSCRIPTION INITIATION FACTOR TFIID SUBUNIT 5"/>
    <property type="match status" value="1"/>
</dbReference>
<sequence length="763" mass="78813">MLIRLGIDLGTSTTVAVLAGADGGVRNLLFDASPLLSSAVFAGPGSGLLTGQDAERAASGYPAGLEANPKRRIDDGMVWLGDGEYAIAELLAAVLGRVAAEARRVSGAVPGSVILTHPASWQRTRLGILTDAAERAGLGEVGLVPEPVAAAAYFATAGDVLPGRCLVIYDLGAGTFDVSVVRRTVEGFDVISAAGLPDVGGLDLDAAIVAHARSLTAERTDGWGRLDWPRTSEDEQARRALWASARAAKERLTRHATADVHVPLVGADLHLTREEFDRAVRPLLERTAKLTVEVLRQTAVAPDEIGGVLLVGGASRVPLAATLLHRTLRIAPTIVDQPELVVAEGSLIAPLLRTLAAAPAAARVSAAGVTPGGPAVPAAALVNAAEPAGAVDMLDGATPAAGTDDARPDAGPRGGARATDPRRRIAIAVVLLLAVGVGAVALYRLLNRPDAELVYELRDHTSSVESVAFSPDGTKLASASVDKTVRVYDAATGRPLGAPIAGNSEVYTVAFSPNGKIIASAGEDSRIHLWDAETHQPWKLAKMTGAGGTAPFAGHGHRISAVAFSSDDTVASIDYAGEVRLWSIENGEQIGAPFPAPPERFAASRPAIAFCPGDSTRFVASGPIEEPQFWTTSPRKVTPGTGGHTGAVDGVAYTPDCRYAVSAGADNTVRIWDATTFHPRQMTLSGQTGGVDSVAVSRDGRTIASGGTDSTIRLWSVETGDQTGLIDLGGLATGALAFSPVDAKIFASANSGRGGTVRLWRIR</sequence>
<dbReference type="InterPro" id="IPR036322">
    <property type="entry name" value="WD40_repeat_dom_sf"/>
</dbReference>
<feature type="repeat" description="WD" evidence="6">
    <location>
        <begin position="641"/>
        <end position="676"/>
    </location>
</feature>
<dbReference type="RefSeq" id="WP_345133262.1">
    <property type="nucleotide sequence ID" value="NZ_BAABAT010000023.1"/>
</dbReference>
<evidence type="ECO:0000313" key="10">
    <source>
        <dbReference type="Proteomes" id="UP001500620"/>
    </source>
</evidence>
<keyword evidence="3" id="KW-0547">Nucleotide-binding</keyword>
<dbReference type="PROSITE" id="PS50082">
    <property type="entry name" value="WD_REPEATS_2"/>
    <property type="match status" value="5"/>
</dbReference>
<proteinExistence type="predicted"/>
<feature type="repeat" description="WD" evidence="6">
    <location>
        <begin position="457"/>
        <end position="498"/>
    </location>
</feature>
<dbReference type="Gene3D" id="3.90.640.10">
    <property type="entry name" value="Actin, Chain A, domain 4"/>
    <property type="match status" value="1"/>
</dbReference>
<feature type="repeat" description="WD" evidence="6">
    <location>
        <begin position="552"/>
        <end position="592"/>
    </location>
</feature>
<evidence type="ECO:0000313" key="9">
    <source>
        <dbReference type="EMBL" id="GAA4256253.1"/>
    </source>
</evidence>
<dbReference type="InterPro" id="IPR015943">
    <property type="entry name" value="WD40/YVTN_repeat-like_dom_sf"/>
</dbReference>
<reference evidence="10" key="1">
    <citation type="journal article" date="2019" name="Int. J. Syst. Evol. Microbiol.">
        <title>The Global Catalogue of Microorganisms (GCM) 10K type strain sequencing project: providing services to taxonomists for standard genome sequencing and annotation.</title>
        <authorList>
            <consortium name="The Broad Institute Genomics Platform"/>
            <consortium name="The Broad Institute Genome Sequencing Center for Infectious Disease"/>
            <person name="Wu L."/>
            <person name="Ma J."/>
        </authorList>
    </citation>
    <scope>NUCLEOTIDE SEQUENCE [LARGE SCALE GENOMIC DNA]</scope>
    <source>
        <strain evidence="10">JCM 17441</strain>
    </source>
</reference>
<evidence type="ECO:0000256" key="3">
    <source>
        <dbReference type="ARBA" id="ARBA00022741"/>
    </source>
</evidence>
<name>A0ABP8DHM4_9ACTN</name>
<dbReference type="PRINTS" id="PR00301">
    <property type="entry name" value="HEATSHOCK70"/>
</dbReference>
<dbReference type="SUPFAM" id="SSF50978">
    <property type="entry name" value="WD40 repeat-like"/>
    <property type="match status" value="1"/>
</dbReference>
<dbReference type="PRINTS" id="PR00320">
    <property type="entry name" value="GPROTEINBRPT"/>
</dbReference>
<keyword evidence="8" id="KW-0472">Membrane</keyword>
<keyword evidence="2" id="KW-0677">Repeat</keyword>
<gene>
    <name evidence="9" type="ORF">GCM10022255_068380</name>
</gene>
<dbReference type="PANTHER" id="PTHR19879">
    <property type="entry name" value="TRANSCRIPTION INITIATION FACTOR TFIID"/>
    <property type="match status" value="1"/>
</dbReference>
<evidence type="ECO:0000256" key="1">
    <source>
        <dbReference type="ARBA" id="ARBA00022574"/>
    </source>
</evidence>
<keyword evidence="1 6" id="KW-0853">WD repeat</keyword>
<keyword evidence="10" id="KW-1185">Reference proteome</keyword>
<organism evidence="9 10">
    <name type="scientific">Dactylosporangium darangshiense</name>
    <dbReference type="NCBI Taxonomy" id="579108"/>
    <lineage>
        <taxon>Bacteria</taxon>
        <taxon>Bacillati</taxon>
        <taxon>Actinomycetota</taxon>
        <taxon>Actinomycetes</taxon>
        <taxon>Micromonosporales</taxon>
        <taxon>Micromonosporaceae</taxon>
        <taxon>Dactylosporangium</taxon>
    </lineage>
</organism>
<accession>A0ABP8DHM4</accession>
<dbReference type="Gene3D" id="2.130.10.10">
    <property type="entry name" value="YVTN repeat-like/Quinoprotein amine dehydrogenase"/>
    <property type="match status" value="2"/>
</dbReference>
<dbReference type="InterPro" id="IPR001680">
    <property type="entry name" value="WD40_rpt"/>
</dbReference>
<dbReference type="InterPro" id="IPR020472">
    <property type="entry name" value="WD40_PAC1"/>
</dbReference>
<feature type="repeat" description="WD" evidence="6">
    <location>
        <begin position="684"/>
        <end position="725"/>
    </location>
</feature>
<evidence type="ECO:0000256" key="2">
    <source>
        <dbReference type="ARBA" id="ARBA00022737"/>
    </source>
</evidence>
<evidence type="ECO:0000256" key="4">
    <source>
        <dbReference type="ARBA" id="ARBA00022840"/>
    </source>
</evidence>
<dbReference type="PROSITE" id="PS50294">
    <property type="entry name" value="WD_REPEATS_REGION"/>
    <property type="match status" value="4"/>
</dbReference>
<dbReference type="SMART" id="SM00320">
    <property type="entry name" value="WD40"/>
    <property type="match status" value="5"/>
</dbReference>